<organism evidence="1 2">
    <name type="scientific">Rhizobium johnstonii (strain DSM 114642 / LMG 32736 / 3841)</name>
    <name type="common">Rhizobium leguminosarum bv. viciae</name>
    <dbReference type="NCBI Taxonomy" id="216596"/>
    <lineage>
        <taxon>Bacteria</taxon>
        <taxon>Pseudomonadati</taxon>
        <taxon>Pseudomonadota</taxon>
        <taxon>Alphaproteobacteria</taxon>
        <taxon>Hyphomicrobiales</taxon>
        <taxon>Rhizobiaceae</taxon>
        <taxon>Rhizobium/Agrobacterium group</taxon>
        <taxon>Rhizobium</taxon>
        <taxon>Rhizobium johnstonii</taxon>
    </lineage>
</organism>
<dbReference type="AlphaFoldDB" id="Q1MHR4"/>
<sequence length="273" mass="30471">MGSHRIAECLKQRTINRVGLWIVFGMPLHTERKSRRVLEPYRLDRPVLGNAFGNDPLAEFEDALSMQGIHPDRLPAEDPRKHPIRNELNVVSIAENDGRVGMDLTGLQARHSVVHASGQFPDFGMQRAAGGDIHFLKTAAYAENRNALRDTGFDQWQCQPVTILIIRLMLGIRHHVESAGMDIGSGTRQQNAVDNSQQIRDIGQFRIAGKHQRQRFGDIGHGPQIVFSDKLGRKAAFDDAGVPDDADYRSCHCFSHPKSQRQLLPKPPGPSGR</sequence>
<evidence type="ECO:0000313" key="1">
    <source>
        <dbReference type="EMBL" id="CAK07497.1"/>
    </source>
</evidence>
<dbReference type="KEGG" id="rle:RL2004"/>
<keyword evidence="2" id="KW-1185">Reference proteome</keyword>
<dbReference type="HOGENOM" id="CLU_1018924_0_0_5"/>
<evidence type="ECO:0000313" key="2">
    <source>
        <dbReference type="Proteomes" id="UP000006575"/>
    </source>
</evidence>
<protein>
    <submittedName>
        <fullName evidence="1">Uncharacterized protein</fullName>
    </submittedName>
</protein>
<name>Q1MHR4_RHIJ3</name>
<dbReference type="EMBL" id="AM236080">
    <property type="protein sequence ID" value="CAK07497.1"/>
    <property type="molecule type" value="Genomic_DNA"/>
</dbReference>
<proteinExistence type="predicted"/>
<dbReference type="EnsemblBacteria" id="CAK07497">
    <property type="protein sequence ID" value="CAK07497"/>
    <property type="gene ID" value="RL2004"/>
</dbReference>
<gene>
    <name evidence="1" type="ordered locus">RL2004</name>
</gene>
<dbReference type="Proteomes" id="UP000006575">
    <property type="component" value="Chromosome"/>
</dbReference>
<reference evidence="1 2" key="1">
    <citation type="journal article" date="2006" name="Genome Biol.">
        <title>The genome of Rhizobium leguminosarum has recognizable core and accessory components.</title>
        <authorList>
            <person name="Young J.W."/>
            <person name="Crossman L.C."/>
            <person name="Johnston A.W.B."/>
            <person name="Thomson N.R."/>
            <person name="Ghazoui Z.F."/>
            <person name="Hull K.H."/>
            <person name="Wexler M."/>
            <person name="Curson A.R.J."/>
            <person name="Todd J.D."/>
            <person name="Poole P.S."/>
            <person name="Mauchline T.H."/>
            <person name="East A.K."/>
            <person name="Quail M.A."/>
            <person name="Churcher C."/>
            <person name="Arrowsmith C."/>
            <person name="Cherevach A."/>
            <person name="Chillingworth T."/>
            <person name="Clarke K."/>
            <person name="Cronin A."/>
            <person name="Davis P."/>
            <person name="Fraser A."/>
            <person name="Hance Z."/>
            <person name="Hauser H."/>
            <person name="Jagels K."/>
            <person name="Moule S."/>
            <person name="Mungall K."/>
            <person name="Norbertczak H."/>
            <person name="Rabbinowitsch E."/>
            <person name="Sanders M."/>
            <person name="Simmonds M."/>
            <person name="Whitehead S."/>
            <person name="Parkhill J."/>
        </authorList>
    </citation>
    <scope>NUCLEOTIDE SEQUENCE [LARGE SCALE GENOMIC DNA]</scope>
    <source>
        <strain evidence="2">DSM 114642 / LMG 32736 / 3841</strain>
    </source>
</reference>
<accession>Q1MHR4</accession>